<proteinExistence type="predicted"/>
<dbReference type="PROSITE" id="PS50405">
    <property type="entry name" value="GST_CTER"/>
    <property type="match status" value="1"/>
</dbReference>
<gene>
    <name evidence="5" type="ORF">GGQ68_003306</name>
</gene>
<comment type="caution">
    <text evidence="5">The sequence shown here is derived from an EMBL/GenBank/DDBJ whole genome shotgun (WGS) entry which is preliminary data.</text>
</comment>
<dbReference type="InterPro" id="IPR036282">
    <property type="entry name" value="Glutathione-S-Trfase_C_sf"/>
</dbReference>
<dbReference type="InterPro" id="IPR004045">
    <property type="entry name" value="Glutathione_S-Trfase_N"/>
</dbReference>
<dbReference type="SFLD" id="SFLDG01148">
    <property type="entry name" value="Xi_(cytGST)"/>
    <property type="match status" value="1"/>
</dbReference>
<evidence type="ECO:0000256" key="3">
    <source>
        <dbReference type="PIRSR" id="PIRSR015753-3"/>
    </source>
</evidence>
<protein>
    <submittedName>
        <fullName evidence="5">Putative glutathione S-transferase</fullName>
    </submittedName>
</protein>
<dbReference type="Proteomes" id="UP000541426">
    <property type="component" value="Unassembled WGS sequence"/>
</dbReference>
<evidence type="ECO:0000313" key="5">
    <source>
        <dbReference type="EMBL" id="MBB3986962.1"/>
    </source>
</evidence>
<dbReference type="InterPro" id="IPR016639">
    <property type="entry name" value="GST_Omega/GSH"/>
</dbReference>
<evidence type="ECO:0000313" key="6">
    <source>
        <dbReference type="Proteomes" id="UP000541426"/>
    </source>
</evidence>
<evidence type="ECO:0000259" key="4">
    <source>
        <dbReference type="PROSITE" id="PS50405"/>
    </source>
</evidence>
<dbReference type="Pfam" id="PF13409">
    <property type="entry name" value="GST_N_2"/>
    <property type="match status" value="1"/>
</dbReference>
<feature type="site" description="Lowers pKa of active site Cys" evidence="3">
    <location>
        <position position="253"/>
    </location>
</feature>
<dbReference type="InterPro" id="IPR010987">
    <property type="entry name" value="Glutathione-S-Trfase_C-like"/>
</dbReference>
<feature type="binding site" evidence="2">
    <location>
        <position position="96"/>
    </location>
    <ligand>
        <name>glutathione</name>
        <dbReference type="ChEBI" id="CHEBI:57925"/>
    </ligand>
</feature>
<sequence length="327" mass="37370">MGELQNGEWHSGWYDTKSTGGEFQRTTTGFRNWITADGSAGPSGEGGFKAEAGRYHLYVSYACPWAHRALIFRALKGLRDLITVDVVHPDMLDDGWTLHATFSGATGDTLYGKEFLRDIYTKADPQASGKVTVPILWDKQRETIVSNESSEIIRMFNSAFDGITGNTDDYWPEAMRDAIEPINDRIYDTVNNGVYKSGFATSQRAYDAAVHPLFDSLDWIEGILAENRYLMGDRLTEADWRLFTTLIRFDMVYHGHFKCNRARIVDYPNLWAYTRELYQWPGVAETVFMDHIVRHYHYSHETVNPNRIIPIGPSLNLAEPHGRDHMK</sequence>
<feature type="site" description="Lowers pKa of active site Cys" evidence="3">
    <location>
        <position position="296"/>
    </location>
</feature>
<dbReference type="SUPFAM" id="SSF52833">
    <property type="entry name" value="Thioredoxin-like"/>
    <property type="match status" value="1"/>
</dbReference>
<dbReference type="PIRSF" id="PIRSF015753">
    <property type="entry name" value="GST"/>
    <property type="match status" value="1"/>
</dbReference>
<dbReference type="SUPFAM" id="SSF47616">
    <property type="entry name" value="GST C-terminal domain-like"/>
    <property type="match status" value="1"/>
</dbReference>
<dbReference type="FunFam" id="3.40.30.10:FF:000058">
    <property type="entry name" value="Glutathione S-transferase, omega"/>
    <property type="match status" value="1"/>
</dbReference>
<dbReference type="InterPro" id="IPR047047">
    <property type="entry name" value="GST_Omega-like_C"/>
</dbReference>
<dbReference type="Gene3D" id="3.40.30.10">
    <property type="entry name" value="Glutaredoxin"/>
    <property type="match status" value="1"/>
</dbReference>
<dbReference type="EMBL" id="JACIEJ010000008">
    <property type="protein sequence ID" value="MBB3986962.1"/>
    <property type="molecule type" value="Genomic_DNA"/>
</dbReference>
<dbReference type="GO" id="GO:0004364">
    <property type="term" value="F:glutathione transferase activity"/>
    <property type="evidence" value="ECO:0007669"/>
    <property type="project" value="InterPro"/>
</dbReference>
<dbReference type="RefSeq" id="WP_183967751.1">
    <property type="nucleotide sequence ID" value="NZ_BAABBZ010000019.1"/>
</dbReference>
<dbReference type="SFLD" id="SFLDS00019">
    <property type="entry name" value="Glutathione_Transferase_(cytos"/>
    <property type="match status" value="1"/>
</dbReference>
<dbReference type="Pfam" id="PF13410">
    <property type="entry name" value="GST_C_2"/>
    <property type="match status" value="1"/>
</dbReference>
<dbReference type="InterPro" id="IPR036249">
    <property type="entry name" value="Thioredoxin-like_sf"/>
</dbReference>
<dbReference type="InterPro" id="IPR040079">
    <property type="entry name" value="Glutathione_S-Trfase"/>
</dbReference>
<dbReference type="GO" id="GO:0005737">
    <property type="term" value="C:cytoplasm"/>
    <property type="evidence" value="ECO:0007669"/>
    <property type="project" value="TreeGrafter"/>
</dbReference>
<feature type="active site" description="Proton donor/acceptor" evidence="1">
    <location>
        <position position="195"/>
    </location>
</feature>
<reference evidence="5 6" key="1">
    <citation type="submission" date="2020-08" db="EMBL/GenBank/DDBJ databases">
        <title>Genomic Encyclopedia of Type Strains, Phase IV (KMG-IV): sequencing the most valuable type-strain genomes for metagenomic binning, comparative biology and taxonomic classification.</title>
        <authorList>
            <person name="Goeker M."/>
        </authorList>
    </citation>
    <scope>NUCLEOTIDE SEQUENCE [LARGE SCALE GENOMIC DNA]</scope>
    <source>
        <strain evidence="5 6">DSM 102235</strain>
    </source>
</reference>
<feature type="binding site" evidence="2">
    <location>
        <begin position="148"/>
        <end position="149"/>
    </location>
    <ligand>
        <name>glutathione</name>
        <dbReference type="ChEBI" id="CHEBI:57925"/>
    </ligand>
</feature>
<keyword evidence="6" id="KW-1185">Reference proteome</keyword>
<dbReference type="AlphaFoldDB" id="A0A7W6DQ86"/>
<dbReference type="PANTHER" id="PTHR32419">
    <property type="entry name" value="GLUTATHIONYL-HYDROQUINONE REDUCTASE"/>
    <property type="match status" value="1"/>
</dbReference>
<evidence type="ECO:0000256" key="2">
    <source>
        <dbReference type="PIRSR" id="PIRSR015753-2"/>
    </source>
</evidence>
<organism evidence="5 6">
    <name type="scientific">Sagittula marina</name>
    <dbReference type="NCBI Taxonomy" id="943940"/>
    <lineage>
        <taxon>Bacteria</taxon>
        <taxon>Pseudomonadati</taxon>
        <taxon>Pseudomonadota</taxon>
        <taxon>Alphaproteobacteria</taxon>
        <taxon>Rhodobacterales</taxon>
        <taxon>Roseobacteraceae</taxon>
        <taxon>Sagittula</taxon>
    </lineage>
</organism>
<dbReference type="Gene3D" id="1.20.1050.10">
    <property type="match status" value="1"/>
</dbReference>
<accession>A0A7W6DQ86</accession>
<keyword evidence="5" id="KW-0808">Transferase</keyword>
<name>A0A7W6DQ86_9RHOB</name>
<evidence type="ECO:0000256" key="1">
    <source>
        <dbReference type="PIRSR" id="PIRSR015753-1"/>
    </source>
</evidence>
<feature type="binding site" evidence="2">
    <location>
        <begin position="130"/>
        <end position="133"/>
    </location>
    <ligand>
        <name>glutathione</name>
        <dbReference type="ChEBI" id="CHEBI:57925"/>
    </ligand>
</feature>
<dbReference type="CDD" id="cd03190">
    <property type="entry name" value="GST_C_Omega_like"/>
    <property type="match status" value="1"/>
</dbReference>
<dbReference type="SFLD" id="SFLDG01206">
    <property type="entry name" value="Xi.1"/>
    <property type="match status" value="1"/>
</dbReference>
<feature type="active site" description="Nucleophile" evidence="1">
    <location>
        <position position="63"/>
    </location>
</feature>
<feature type="domain" description="GST C-terminal" evidence="4">
    <location>
        <begin position="172"/>
        <end position="296"/>
    </location>
</feature>
<dbReference type="PANTHER" id="PTHR32419:SF6">
    <property type="entry name" value="GLUTATHIONE S-TRANSFERASE OMEGA-LIKE 1-RELATED"/>
    <property type="match status" value="1"/>
</dbReference>